<dbReference type="Gene3D" id="2.150.10.10">
    <property type="entry name" value="Serralysin-like metalloprotease, C-terminal"/>
    <property type="match status" value="1"/>
</dbReference>
<evidence type="ECO:0000259" key="5">
    <source>
        <dbReference type="Pfam" id="PF08548"/>
    </source>
</evidence>
<name>A0A1P8QYJ1_9RHOB</name>
<dbReference type="GO" id="GO:0005509">
    <property type="term" value="F:calcium ion binding"/>
    <property type="evidence" value="ECO:0007669"/>
    <property type="project" value="InterPro"/>
</dbReference>
<accession>A0A2M9D4H9</accession>
<keyword evidence="6" id="KW-0614">Plasmid</keyword>
<feature type="domain" description="Peptidase M10 serralysin C-terminal" evidence="5">
    <location>
        <begin position="398"/>
        <end position="463"/>
    </location>
</feature>
<dbReference type="InterPro" id="IPR011049">
    <property type="entry name" value="Serralysin-like_metalloprot_C"/>
</dbReference>
<dbReference type="InterPro" id="IPR018511">
    <property type="entry name" value="Hemolysin-typ_Ca-bd_CS"/>
</dbReference>
<accession>A0A1P8QYJ1</accession>
<dbReference type="GO" id="GO:0005615">
    <property type="term" value="C:extracellular space"/>
    <property type="evidence" value="ECO:0007669"/>
    <property type="project" value="InterPro"/>
</dbReference>
<dbReference type="Pfam" id="PF08548">
    <property type="entry name" value="Peptidase_M10_C"/>
    <property type="match status" value="1"/>
</dbReference>
<dbReference type="PRINTS" id="PR00313">
    <property type="entry name" value="CABNDNGRPT"/>
</dbReference>
<evidence type="ECO:0000256" key="1">
    <source>
        <dbReference type="ARBA" id="ARBA00001913"/>
    </source>
</evidence>
<proteinExistence type="predicted"/>
<organism evidence="6">
    <name type="scientific">Brevirhabdus pacifica</name>
    <dbReference type="NCBI Taxonomy" id="1267768"/>
    <lineage>
        <taxon>Bacteria</taxon>
        <taxon>Pseudomonadati</taxon>
        <taxon>Pseudomonadota</taxon>
        <taxon>Alphaproteobacteria</taxon>
        <taxon>Rhodobacterales</taxon>
        <taxon>Paracoccaceae</taxon>
        <taxon>Brevirhabdus</taxon>
    </lineage>
</organism>
<geneLocation type="plasmid" evidence="6">
    <name>unnamed</name>
</geneLocation>
<dbReference type="Pfam" id="PF00353">
    <property type="entry name" value="HemolysinCabind"/>
    <property type="match status" value="1"/>
</dbReference>
<evidence type="ECO:0000256" key="4">
    <source>
        <dbReference type="ARBA" id="ARBA00022737"/>
    </source>
</evidence>
<dbReference type="AlphaFoldDB" id="A0A1P8QYJ1"/>
<evidence type="ECO:0000256" key="3">
    <source>
        <dbReference type="ARBA" id="ARBA00022525"/>
    </source>
</evidence>
<reference evidence="6" key="1">
    <citation type="submission" date="2017-01" db="EMBL/GenBank/DDBJ databases">
        <title>Genomic analysis of Xuhuaishuia manganoxidans DY6-4.</title>
        <authorList>
            <person name="Wang X."/>
        </authorList>
    </citation>
    <scope>NUCLEOTIDE SEQUENCE</scope>
    <source>
        <strain evidence="6">DY6-4</strain>
        <plasmid evidence="6">unnamed</plasmid>
    </source>
</reference>
<dbReference type="RefSeq" id="WP_076981334.1">
    <property type="nucleotide sequence ID" value="NZ_CP019127.1"/>
</dbReference>
<dbReference type="SUPFAM" id="SSF51120">
    <property type="entry name" value="beta-Roll"/>
    <property type="match status" value="1"/>
</dbReference>
<dbReference type="InterPro" id="IPR001343">
    <property type="entry name" value="Hemolysn_Ca-bd"/>
</dbReference>
<gene>
    <name evidence="6" type="ORF">BV394_16095</name>
</gene>
<dbReference type="InterPro" id="IPR013858">
    <property type="entry name" value="Peptidase_M10B_C"/>
</dbReference>
<comment type="cofactor">
    <cofactor evidence="1">
        <name>Ca(2+)</name>
        <dbReference type="ChEBI" id="CHEBI:29108"/>
    </cofactor>
</comment>
<keyword evidence="4" id="KW-0677">Repeat</keyword>
<protein>
    <recommendedName>
        <fullName evidence="5">Peptidase M10 serralysin C-terminal domain-containing protein</fullName>
    </recommendedName>
</protein>
<comment type="subcellular location">
    <subcellularLocation>
        <location evidence="2">Secreted</location>
    </subcellularLocation>
</comment>
<dbReference type="EMBL" id="CP019127">
    <property type="protein sequence ID" value="APX91411.1"/>
    <property type="molecule type" value="Genomic_DNA"/>
</dbReference>
<dbReference type="PROSITE" id="PS00330">
    <property type="entry name" value="HEMOLYSIN_CALCIUM"/>
    <property type="match status" value="1"/>
</dbReference>
<evidence type="ECO:0000256" key="2">
    <source>
        <dbReference type="ARBA" id="ARBA00004613"/>
    </source>
</evidence>
<sequence length="497" mass="52108">MGWLTHIATFGTGGDLPHMEGITDLEIRQDETGAWLYSASGADDGLSVFSLGVGQVASYLEQRGAAANRGTDGLAGIELVEIGGQVALLPSGRLDDRMAFHYLDADGGLGGVRVLGADSSLIGNISESLSFSIAGKTFLVTTQWGDAGFRSYRLRDDYSVEYKNHFEGSARAATGDITAMASVEIDGRTFFFTASAEEDAVTAWWIGQWGNIKQRDTSGASEGLGIADPSALDTVVVGGTAFLVVGSAGSNTLTVLRVGRWGGLFEEDHVLDSLSTRFAGVTAVETFTIGDRAFVLAGGSDDGLTLFELAPDGQLLLIEVLADSAETTLSDISDIEVVVLDGEIQVYVASSDEAGITQFTLDPGNLGISVNGEKWAETLSGTDADDLLAGRGGNDTLLGGAGDDWLIDGTGADVMTGGAGADTFVFVDDGRMDTVTDFTPGEDRLDLSDFALLYSMDQLSLVQKDYGVLIEIGDDRIRLEGGIQIADLSAEDFLFAG</sequence>
<evidence type="ECO:0000313" key="6">
    <source>
        <dbReference type="EMBL" id="APX91411.1"/>
    </source>
</evidence>
<keyword evidence="3" id="KW-0964">Secreted</keyword>
<dbReference type="OrthoDB" id="9342475at2"/>